<dbReference type="Gene3D" id="3.10.10.10">
    <property type="entry name" value="HIV Type 1 Reverse Transcriptase, subunit A, domain 1"/>
    <property type="match status" value="1"/>
</dbReference>
<sequence length="136" mass="15718">PSNNPYASPVILVRKKDGSWKMCVDYRFFSKIDLRSGYNQVRMDPIDIHKTAFKTHSGHFDILIYSSSLESHIGHLQQLLTTMRAHSLFSKRYKCYFGVTMVEYLGHYISREGVATDPSKIVAIQNWPLLQSIKHL</sequence>
<proteinExistence type="predicted"/>
<dbReference type="SUPFAM" id="SSF56672">
    <property type="entry name" value="DNA/RNA polymerases"/>
    <property type="match status" value="1"/>
</dbReference>
<dbReference type="AlphaFoldDB" id="A0A151U7G8"/>
<dbReference type="EMBL" id="CM003604">
    <property type="protein sequence ID" value="KYP75266.1"/>
    <property type="molecule type" value="Genomic_DNA"/>
</dbReference>
<dbReference type="InterPro" id="IPR043502">
    <property type="entry name" value="DNA/RNA_pol_sf"/>
</dbReference>
<dbReference type="InterPro" id="IPR050951">
    <property type="entry name" value="Retrovirus_Pol_polyprotein"/>
</dbReference>
<dbReference type="Proteomes" id="UP000075243">
    <property type="component" value="Chromosome 2"/>
</dbReference>
<name>A0A151U7G8_CAJCA</name>
<gene>
    <name evidence="1" type="ORF">KK1_007974</name>
</gene>
<dbReference type="PANTHER" id="PTHR37984">
    <property type="entry name" value="PROTEIN CBG26694"/>
    <property type="match status" value="1"/>
</dbReference>
<dbReference type="CDD" id="cd01647">
    <property type="entry name" value="RT_LTR"/>
    <property type="match status" value="1"/>
</dbReference>
<evidence type="ECO:0000313" key="1">
    <source>
        <dbReference type="EMBL" id="KYP75266.1"/>
    </source>
</evidence>
<dbReference type="PANTHER" id="PTHR37984:SF5">
    <property type="entry name" value="PROTEIN NYNRIN-LIKE"/>
    <property type="match status" value="1"/>
</dbReference>
<organism evidence="1 2">
    <name type="scientific">Cajanus cajan</name>
    <name type="common">Pigeon pea</name>
    <name type="synonym">Cajanus indicus</name>
    <dbReference type="NCBI Taxonomy" id="3821"/>
    <lineage>
        <taxon>Eukaryota</taxon>
        <taxon>Viridiplantae</taxon>
        <taxon>Streptophyta</taxon>
        <taxon>Embryophyta</taxon>
        <taxon>Tracheophyta</taxon>
        <taxon>Spermatophyta</taxon>
        <taxon>Magnoliopsida</taxon>
        <taxon>eudicotyledons</taxon>
        <taxon>Gunneridae</taxon>
        <taxon>Pentapetalae</taxon>
        <taxon>rosids</taxon>
        <taxon>fabids</taxon>
        <taxon>Fabales</taxon>
        <taxon>Fabaceae</taxon>
        <taxon>Papilionoideae</taxon>
        <taxon>50 kb inversion clade</taxon>
        <taxon>NPAAA clade</taxon>
        <taxon>indigoferoid/millettioid clade</taxon>
        <taxon>Phaseoleae</taxon>
        <taxon>Cajanus</taxon>
    </lineage>
</organism>
<dbReference type="Gene3D" id="3.30.70.270">
    <property type="match status" value="1"/>
</dbReference>
<accession>A0A151U7G8</accession>
<dbReference type="Gramene" id="C.cajan_07761.t">
    <property type="protein sequence ID" value="C.cajan_07761.t"/>
    <property type="gene ID" value="C.cajan_07761"/>
</dbReference>
<feature type="non-terminal residue" evidence="1">
    <location>
        <position position="1"/>
    </location>
</feature>
<evidence type="ECO:0000313" key="2">
    <source>
        <dbReference type="Proteomes" id="UP000075243"/>
    </source>
</evidence>
<dbReference type="InterPro" id="IPR043128">
    <property type="entry name" value="Rev_trsase/Diguanyl_cyclase"/>
</dbReference>
<protein>
    <submittedName>
        <fullName evidence="1">Transposon Ty3-G Gag-Pol polyprotein</fullName>
    </submittedName>
</protein>
<reference evidence="1 2" key="1">
    <citation type="journal article" date="2012" name="Nat. Biotechnol.">
        <title>Draft genome sequence of pigeonpea (Cajanus cajan), an orphan legume crop of resource-poor farmers.</title>
        <authorList>
            <person name="Varshney R.K."/>
            <person name="Chen W."/>
            <person name="Li Y."/>
            <person name="Bharti A.K."/>
            <person name="Saxena R.K."/>
            <person name="Schlueter J.A."/>
            <person name="Donoghue M.T."/>
            <person name="Azam S."/>
            <person name="Fan G."/>
            <person name="Whaley A.M."/>
            <person name="Farmer A.D."/>
            <person name="Sheridan J."/>
            <person name="Iwata A."/>
            <person name="Tuteja R."/>
            <person name="Penmetsa R.V."/>
            <person name="Wu W."/>
            <person name="Upadhyaya H.D."/>
            <person name="Yang S.P."/>
            <person name="Shah T."/>
            <person name="Saxena K.B."/>
            <person name="Michael T."/>
            <person name="McCombie W.R."/>
            <person name="Yang B."/>
            <person name="Zhang G."/>
            <person name="Yang H."/>
            <person name="Wang J."/>
            <person name="Spillane C."/>
            <person name="Cook D.R."/>
            <person name="May G.D."/>
            <person name="Xu X."/>
            <person name="Jackson S.A."/>
        </authorList>
    </citation>
    <scope>NUCLEOTIDE SEQUENCE [LARGE SCALE GENOMIC DNA]</scope>
    <source>
        <strain evidence="2">cv. Asha</strain>
    </source>
</reference>
<keyword evidence="2" id="KW-1185">Reference proteome</keyword>